<feature type="transmembrane region" description="Helical" evidence="12">
    <location>
        <begin position="185"/>
        <end position="213"/>
    </location>
</feature>
<keyword evidence="4 11" id="KW-0812">Transmembrane</keyword>
<name>M7B0G2_CHEMY</name>
<dbReference type="PANTHER" id="PTHR26453">
    <property type="entry name" value="OLFACTORY RECEPTOR"/>
    <property type="match status" value="1"/>
</dbReference>
<feature type="domain" description="G-protein coupled receptors family 1 profile" evidence="13">
    <location>
        <begin position="86"/>
        <end position="335"/>
    </location>
</feature>
<dbReference type="InterPro" id="IPR000725">
    <property type="entry name" value="Olfact_rcpt"/>
</dbReference>
<dbReference type="PRINTS" id="PR00245">
    <property type="entry name" value="OLFACTORYR"/>
</dbReference>
<evidence type="ECO:0000256" key="3">
    <source>
        <dbReference type="ARBA" id="ARBA00022606"/>
    </source>
</evidence>
<keyword evidence="7 11" id="KW-0297">G-protein coupled receptor</keyword>
<gene>
    <name evidence="14" type="ORF">UY3_17366</name>
</gene>
<dbReference type="GO" id="GO:0004984">
    <property type="term" value="F:olfactory receptor activity"/>
    <property type="evidence" value="ECO:0007669"/>
    <property type="project" value="InterPro"/>
</dbReference>
<keyword evidence="10 11" id="KW-0807">Transducer</keyword>
<feature type="transmembrane region" description="Helical" evidence="12">
    <location>
        <begin position="250"/>
        <end position="271"/>
    </location>
</feature>
<dbReference type="InterPro" id="IPR017452">
    <property type="entry name" value="GPCR_Rhodpsn_7TM"/>
</dbReference>
<evidence type="ECO:0000256" key="11">
    <source>
        <dbReference type="RuleBase" id="RU000688"/>
    </source>
</evidence>
<dbReference type="InterPro" id="IPR000276">
    <property type="entry name" value="GPCR_Rhodpsn"/>
</dbReference>
<evidence type="ECO:0000313" key="14">
    <source>
        <dbReference type="EMBL" id="EMP25568.1"/>
    </source>
</evidence>
<dbReference type="eggNOG" id="ENOG502QWPY">
    <property type="taxonomic scope" value="Eukaryota"/>
</dbReference>
<organism evidence="14 15">
    <name type="scientific">Chelonia mydas</name>
    <name type="common">Green sea-turtle</name>
    <name type="synonym">Chelonia agassizi</name>
    <dbReference type="NCBI Taxonomy" id="8469"/>
    <lineage>
        <taxon>Eukaryota</taxon>
        <taxon>Metazoa</taxon>
        <taxon>Chordata</taxon>
        <taxon>Craniata</taxon>
        <taxon>Vertebrata</taxon>
        <taxon>Euteleostomi</taxon>
        <taxon>Archelosauria</taxon>
        <taxon>Testudinata</taxon>
        <taxon>Testudines</taxon>
        <taxon>Cryptodira</taxon>
        <taxon>Durocryptodira</taxon>
        <taxon>Americhelydia</taxon>
        <taxon>Chelonioidea</taxon>
        <taxon>Cheloniidae</taxon>
        <taxon>Chelonia</taxon>
    </lineage>
</organism>
<keyword evidence="15" id="KW-1185">Reference proteome</keyword>
<sequence>MKMPGMNIKLTTVICVPQVTKALCFPSVTCVLISTKMTVYELSEEVAMENQTTPTEFILSGFSKLWGLRFLLSGVISIIYIFTLLGNMLILLLSLVQPCLRTPMYLFLGNLSLLDICQTTTTIPQMLQHLLSGSSSISYASCMAQLYFFLLFVGAEGILLATMAYDRYVAICNPLHYTVLISNKLCSTLVAASWLIGCLNAAVHTVLTIHLSFCGVNRLSYFYCDIPPLLAVSCRDISLNVTMTVVSSLFLGWGPSLCIILSYVHIMIRILKMQSSQGRRKAFSTCASHLMVVLLYYGSCIFTYTRPTSNYSLDKDRLISLLYSLITPMLNPIIYTLRNKDVKGAMKKVFDRKMFF</sequence>
<feature type="transmembrane region" description="Helical" evidence="12">
    <location>
        <begin position="317"/>
        <end position="337"/>
    </location>
</feature>
<keyword evidence="8 12" id="KW-0472">Membrane</keyword>
<keyword evidence="6 12" id="KW-1133">Transmembrane helix</keyword>
<evidence type="ECO:0000256" key="4">
    <source>
        <dbReference type="ARBA" id="ARBA00022692"/>
    </source>
</evidence>
<evidence type="ECO:0000256" key="9">
    <source>
        <dbReference type="ARBA" id="ARBA00023170"/>
    </source>
</evidence>
<keyword evidence="3 12" id="KW-0716">Sensory transduction</keyword>
<keyword evidence="5 12" id="KW-0552">Olfaction</keyword>
<dbReference type="Proteomes" id="UP000031443">
    <property type="component" value="Unassembled WGS sequence"/>
</dbReference>
<dbReference type="Gene3D" id="1.20.1070.10">
    <property type="entry name" value="Rhodopsin 7-helix transmembrane proteins"/>
    <property type="match status" value="1"/>
</dbReference>
<dbReference type="AlphaFoldDB" id="M7B0G2"/>
<evidence type="ECO:0000313" key="15">
    <source>
        <dbReference type="Proteomes" id="UP000031443"/>
    </source>
</evidence>
<dbReference type="CDD" id="cd15231">
    <property type="entry name" value="7tmA_OR5V1-like"/>
    <property type="match status" value="1"/>
</dbReference>
<protein>
    <recommendedName>
        <fullName evidence="12">Olfactory receptor</fullName>
    </recommendedName>
</protein>
<comment type="similarity">
    <text evidence="11">Belongs to the G-protein coupled receptor 1 family.</text>
</comment>
<evidence type="ECO:0000256" key="10">
    <source>
        <dbReference type="ARBA" id="ARBA00023224"/>
    </source>
</evidence>
<evidence type="ECO:0000256" key="12">
    <source>
        <dbReference type="RuleBase" id="RU363047"/>
    </source>
</evidence>
<keyword evidence="9 11" id="KW-0675">Receptor</keyword>
<dbReference type="FunFam" id="1.20.1070.10:FF:000015">
    <property type="entry name" value="Olfactory receptor"/>
    <property type="match status" value="1"/>
</dbReference>
<evidence type="ECO:0000259" key="13">
    <source>
        <dbReference type="PROSITE" id="PS50262"/>
    </source>
</evidence>
<evidence type="ECO:0000256" key="2">
    <source>
        <dbReference type="ARBA" id="ARBA00022475"/>
    </source>
</evidence>
<dbReference type="PROSITE" id="PS00237">
    <property type="entry name" value="G_PROTEIN_RECEP_F1_1"/>
    <property type="match status" value="1"/>
</dbReference>
<dbReference type="GO" id="GO:0004930">
    <property type="term" value="F:G protein-coupled receptor activity"/>
    <property type="evidence" value="ECO:0007669"/>
    <property type="project" value="UniProtKB-KW"/>
</dbReference>
<evidence type="ECO:0000256" key="5">
    <source>
        <dbReference type="ARBA" id="ARBA00022725"/>
    </source>
</evidence>
<dbReference type="PROSITE" id="PS50262">
    <property type="entry name" value="G_PROTEIN_RECEP_F1_2"/>
    <property type="match status" value="1"/>
</dbReference>
<feature type="transmembrane region" description="Helical" evidence="12">
    <location>
        <begin position="105"/>
        <end position="126"/>
    </location>
</feature>
<comment type="subcellular location">
    <subcellularLocation>
        <location evidence="1 12">Cell membrane</location>
        <topology evidence="1 12">Multi-pass membrane protein</topology>
    </subcellularLocation>
</comment>
<dbReference type="GO" id="GO:0005886">
    <property type="term" value="C:plasma membrane"/>
    <property type="evidence" value="ECO:0007669"/>
    <property type="project" value="UniProtKB-SubCell"/>
</dbReference>
<dbReference type="EMBL" id="KB588216">
    <property type="protein sequence ID" value="EMP25568.1"/>
    <property type="molecule type" value="Genomic_DNA"/>
</dbReference>
<dbReference type="Pfam" id="PF13853">
    <property type="entry name" value="7tm_4"/>
    <property type="match status" value="1"/>
</dbReference>
<evidence type="ECO:0000256" key="1">
    <source>
        <dbReference type="ARBA" id="ARBA00004651"/>
    </source>
</evidence>
<accession>M7B0G2</accession>
<feature type="transmembrane region" description="Helical" evidence="12">
    <location>
        <begin position="146"/>
        <end position="165"/>
    </location>
</feature>
<evidence type="ECO:0000256" key="8">
    <source>
        <dbReference type="ARBA" id="ARBA00023136"/>
    </source>
</evidence>
<dbReference type="PRINTS" id="PR00237">
    <property type="entry name" value="GPCRRHODOPSN"/>
</dbReference>
<dbReference type="SUPFAM" id="SSF81321">
    <property type="entry name" value="Family A G protein-coupled receptor-like"/>
    <property type="match status" value="1"/>
</dbReference>
<evidence type="ECO:0000256" key="6">
    <source>
        <dbReference type="ARBA" id="ARBA00022989"/>
    </source>
</evidence>
<evidence type="ECO:0000256" key="7">
    <source>
        <dbReference type="ARBA" id="ARBA00023040"/>
    </source>
</evidence>
<feature type="transmembrane region" description="Helical" evidence="12">
    <location>
        <begin position="283"/>
        <end position="305"/>
    </location>
</feature>
<keyword evidence="2 12" id="KW-1003">Cell membrane</keyword>
<feature type="transmembrane region" description="Helical" evidence="12">
    <location>
        <begin position="70"/>
        <end position="93"/>
    </location>
</feature>
<proteinExistence type="inferred from homology"/>
<reference evidence="15" key="1">
    <citation type="journal article" date="2013" name="Nat. Genet.">
        <title>The draft genomes of soft-shell turtle and green sea turtle yield insights into the development and evolution of the turtle-specific body plan.</title>
        <authorList>
            <person name="Wang Z."/>
            <person name="Pascual-Anaya J."/>
            <person name="Zadissa A."/>
            <person name="Li W."/>
            <person name="Niimura Y."/>
            <person name="Huang Z."/>
            <person name="Li C."/>
            <person name="White S."/>
            <person name="Xiong Z."/>
            <person name="Fang D."/>
            <person name="Wang B."/>
            <person name="Ming Y."/>
            <person name="Chen Y."/>
            <person name="Zheng Y."/>
            <person name="Kuraku S."/>
            <person name="Pignatelli M."/>
            <person name="Herrero J."/>
            <person name="Beal K."/>
            <person name="Nozawa M."/>
            <person name="Li Q."/>
            <person name="Wang J."/>
            <person name="Zhang H."/>
            <person name="Yu L."/>
            <person name="Shigenobu S."/>
            <person name="Wang J."/>
            <person name="Liu J."/>
            <person name="Flicek P."/>
            <person name="Searle S."/>
            <person name="Wang J."/>
            <person name="Kuratani S."/>
            <person name="Yin Y."/>
            <person name="Aken B."/>
            <person name="Zhang G."/>
            <person name="Irie N."/>
        </authorList>
    </citation>
    <scope>NUCLEOTIDE SEQUENCE [LARGE SCALE GENOMIC DNA]</scope>
</reference>